<accession>A0ABP6RM37</accession>
<keyword evidence="2" id="KW-0732">Signal</keyword>
<feature type="signal peptide" evidence="2">
    <location>
        <begin position="1"/>
        <end position="29"/>
    </location>
</feature>
<proteinExistence type="predicted"/>
<dbReference type="EMBL" id="BAAAYK010000038">
    <property type="protein sequence ID" value="GAA3355315.1"/>
    <property type="molecule type" value="Genomic_DNA"/>
</dbReference>
<evidence type="ECO:0000256" key="2">
    <source>
        <dbReference type="SAM" id="SignalP"/>
    </source>
</evidence>
<dbReference type="PROSITE" id="PS51257">
    <property type="entry name" value="PROKAR_LIPOPROTEIN"/>
    <property type="match status" value="1"/>
</dbReference>
<feature type="chain" id="PRO_5046184664" description="DUF3558 domain-containing protein" evidence="2">
    <location>
        <begin position="30"/>
        <end position="323"/>
    </location>
</feature>
<evidence type="ECO:0000256" key="1">
    <source>
        <dbReference type="SAM" id="MobiDB-lite"/>
    </source>
</evidence>
<gene>
    <name evidence="3" type="ORF">GCM10020366_14920</name>
</gene>
<reference evidence="4" key="1">
    <citation type="journal article" date="2019" name="Int. J. Syst. Evol. Microbiol.">
        <title>The Global Catalogue of Microorganisms (GCM) 10K type strain sequencing project: providing services to taxonomists for standard genome sequencing and annotation.</title>
        <authorList>
            <consortium name="The Broad Institute Genomics Platform"/>
            <consortium name="The Broad Institute Genome Sequencing Center for Infectious Disease"/>
            <person name="Wu L."/>
            <person name="Ma J."/>
        </authorList>
    </citation>
    <scope>NUCLEOTIDE SEQUENCE [LARGE SCALE GENOMIC DNA]</scope>
    <source>
        <strain evidence="4">JCM 9687</strain>
    </source>
</reference>
<comment type="caution">
    <text evidence="3">The sequence shown here is derived from an EMBL/GenBank/DDBJ whole genome shotgun (WGS) entry which is preliminary data.</text>
</comment>
<evidence type="ECO:0000313" key="3">
    <source>
        <dbReference type="EMBL" id="GAA3355315.1"/>
    </source>
</evidence>
<dbReference type="Pfam" id="PF12079">
    <property type="entry name" value="DUF3558"/>
    <property type="match status" value="1"/>
</dbReference>
<organism evidence="3 4">
    <name type="scientific">Saccharopolyspora gregorii</name>
    <dbReference type="NCBI Taxonomy" id="33914"/>
    <lineage>
        <taxon>Bacteria</taxon>
        <taxon>Bacillati</taxon>
        <taxon>Actinomycetota</taxon>
        <taxon>Actinomycetes</taxon>
        <taxon>Pseudonocardiales</taxon>
        <taxon>Pseudonocardiaceae</taxon>
        <taxon>Saccharopolyspora</taxon>
    </lineage>
</organism>
<dbReference type="Proteomes" id="UP001500483">
    <property type="component" value="Unassembled WGS sequence"/>
</dbReference>
<evidence type="ECO:0008006" key="5">
    <source>
        <dbReference type="Google" id="ProtNLM"/>
    </source>
</evidence>
<name>A0ABP6RM37_9PSEU</name>
<evidence type="ECO:0000313" key="4">
    <source>
        <dbReference type="Proteomes" id="UP001500483"/>
    </source>
</evidence>
<dbReference type="InterPro" id="IPR024520">
    <property type="entry name" value="DUF3558"/>
</dbReference>
<protein>
    <recommendedName>
        <fullName evidence="5">DUF3558 domain-containing protein</fullName>
    </recommendedName>
</protein>
<feature type="region of interest" description="Disordered" evidence="1">
    <location>
        <begin position="29"/>
        <end position="49"/>
    </location>
</feature>
<sequence>MPSRPRFRGLPVLLLSLLLAAGCSGVAQQLPEPAPDRESADRAAALGDPRTVDPCSLVDDAALARFGEVRDAGTVSLDYCLLRVRADGGALAQVKVGELAPEDPGQSDPVVGEAEPRIAQEAPLPGHCTRRVLLGDRSVLVSADQLAGGPGVELCGMAQAGAEQAAAAIREHRVAHRNFPANSLAVLDPCRVLSTDVVRQVPGLEDAEPVAAPGGHQCQWGPDDASAPRVRLVHTAGDPPAVLHGTAVEEQIAGRRTVTSVVGGDPATPLCSAETGHLPFGPAGGGQVEVAMLVVAYPDGTGLDACEFARGLAERAWPGLPPR</sequence>
<dbReference type="RefSeq" id="WP_344925153.1">
    <property type="nucleotide sequence ID" value="NZ_BAAAYK010000038.1"/>
</dbReference>
<keyword evidence="4" id="KW-1185">Reference proteome</keyword>